<dbReference type="InterPro" id="IPR032830">
    <property type="entry name" value="XPB/Ssl2_N"/>
</dbReference>
<feature type="domain" description="Helicase C-terminal" evidence="11">
    <location>
        <begin position="409"/>
        <end position="562"/>
    </location>
</feature>
<dbReference type="GO" id="GO:0043138">
    <property type="term" value="F:3'-5' DNA helicase activity"/>
    <property type="evidence" value="ECO:0007669"/>
    <property type="project" value="UniProtKB-EC"/>
</dbReference>
<keyword evidence="5" id="KW-0067">ATP-binding</keyword>
<evidence type="ECO:0000313" key="12">
    <source>
        <dbReference type="EMBL" id="AFH64347.1"/>
    </source>
</evidence>
<dbReference type="PANTHER" id="PTHR11274">
    <property type="entry name" value="RAD25/XP-B DNA REPAIR HELICASE"/>
    <property type="match status" value="1"/>
</dbReference>
<keyword evidence="2" id="KW-0547">Nucleotide-binding</keyword>
<dbReference type="Pfam" id="PF04851">
    <property type="entry name" value="ResIII"/>
    <property type="match status" value="1"/>
</dbReference>
<keyword evidence="4 12" id="KW-0347">Helicase</keyword>
<feature type="domain" description="Helicase ATP-binding" evidence="10">
    <location>
        <begin position="201"/>
        <end position="357"/>
    </location>
</feature>
<evidence type="ECO:0000256" key="6">
    <source>
        <dbReference type="ARBA" id="ARBA00023235"/>
    </source>
</evidence>
<dbReference type="PROSITE" id="PS51192">
    <property type="entry name" value="HELICASE_ATP_BIND_1"/>
    <property type="match status" value="1"/>
</dbReference>
<dbReference type="AlphaFoldDB" id="I0BPQ0"/>
<dbReference type="KEGG" id="pmw:B2K_27255"/>
<dbReference type="GO" id="GO:0005524">
    <property type="term" value="F:ATP binding"/>
    <property type="evidence" value="ECO:0007669"/>
    <property type="project" value="UniProtKB-KW"/>
</dbReference>
<comment type="catalytic activity">
    <reaction evidence="7">
        <text>Couples ATP hydrolysis with the unwinding of duplex DNA by translocating in the 3'-5' direction.</text>
        <dbReference type="EC" id="5.6.2.4"/>
    </reaction>
</comment>
<dbReference type="EC" id="5.6.2.4" evidence="8"/>
<dbReference type="HOGENOM" id="CLU_008213_4_0_9"/>
<dbReference type="InterPro" id="IPR001650">
    <property type="entry name" value="Helicase_C-like"/>
</dbReference>
<dbReference type="InterPro" id="IPR027417">
    <property type="entry name" value="P-loop_NTPase"/>
</dbReference>
<dbReference type="EMBL" id="CP003422">
    <property type="protein sequence ID" value="AFH64347.1"/>
    <property type="molecule type" value="Genomic_DNA"/>
</dbReference>
<dbReference type="PROSITE" id="PS51194">
    <property type="entry name" value="HELICASE_CTER"/>
    <property type="match status" value="1"/>
</dbReference>
<dbReference type="PRINTS" id="PR00851">
    <property type="entry name" value="XRODRMPGMNTB"/>
</dbReference>
<evidence type="ECO:0000259" key="10">
    <source>
        <dbReference type="PROSITE" id="PS51192"/>
    </source>
</evidence>
<keyword evidence="6" id="KW-0413">Isomerase</keyword>
<dbReference type="RefSeq" id="WP_014652210.1">
    <property type="nucleotide sequence ID" value="NC_017672.3"/>
</dbReference>
<organism evidence="12 13">
    <name type="scientific">Paenibacillus mucilaginosus K02</name>
    <dbReference type="NCBI Taxonomy" id="997761"/>
    <lineage>
        <taxon>Bacteria</taxon>
        <taxon>Bacillati</taxon>
        <taxon>Bacillota</taxon>
        <taxon>Bacilli</taxon>
        <taxon>Bacillales</taxon>
        <taxon>Paenibacillaceae</taxon>
        <taxon>Paenibacillus</taxon>
    </lineage>
</organism>
<dbReference type="NCBIfam" id="NF045503">
    <property type="entry name" value="repair_heli_XPB"/>
    <property type="match status" value="1"/>
</dbReference>
<sequence>MQFHKDRPLVIQNDFCILLETRHPSFEEVRAGLSRFADLVKSPENIHTYRMSSLSLWNAAAAGITVEEITDFLERWAKFGIPSAVKTDIRRFVERYGLVRMERTGEDLLLISDDLSVIKEMVMYKSLRSYGLCQVDARTLRFSPQYRGLLKQELIKLGFPVDDQAGYSRGEELPIRLRDGGEESPFSLRAYQRAAVDSFYREGGTQGGSGVLVLPCGAGKTVIGIAAMGKLSCATLILTSNSTSVRQWKREILDKTDVTEDMVGEYTGTQKEVRPITIATYQILTHRKSKDEPFTHMELFNKRDWGLIVYDEVHLLPAPVFRVTADIQATRRLGLTATLIREDGMEQDVFSLVGPKRYEMPWKDLESQGWIAAVECVELRVPLPEREMEAYRSASPREQMRMASINPAKLDLVCRLVEQHKGEQILIIGQYLEQLHDLGSRTGIPVITGSMPSEKREELYDAFRKSAIQELIVSKVANFAVDLPDAAVAIQVSGSYGSRQEEAQRLGRILRPKAGNNKAYFYTVISEDTREQDFALNRQLFLIEQGYRYRMEEGTEREEEVAP</sequence>
<evidence type="ECO:0000256" key="5">
    <source>
        <dbReference type="ARBA" id="ARBA00022840"/>
    </source>
</evidence>
<dbReference type="Proteomes" id="UP000007392">
    <property type="component" value="Chromosome"/>
</dbReference>
<comment type="catalytic activity">
    <reaction evidence="9">
        <text>ATP + H2O = ADP + phosphate + H(+)</text>
        <dbReference type="Rhea" id="RHEA:13065"/>
        <dbReference type="ChEBI" id="CHEBI:15377"/>
        <dbReference type="ChEBI" id="CHEBI:15378"/>
        <dbReference type="ChEBI" id="CHEBI:30616"/>
        <dbReference type="ChEBI" id="CHEBI:43474"/>
        <dbReference type="ChEBI" id="CHEBI:456216"/>
        <dbReference type="EC" id="5.6.2.4"/>
    </reaction>
</comment>
<dbReference type="Gene3D" id="3.40.50.300">
    <property type="entry name" value="P-loop containing nucleotide triphosphate hydrolases"/>
    <property type="match status" value="2"/>
</dbReference>
<dbReference type="GO" id="GO:0003677">
    <property type="term" value="F:DNA binding"/>
    <property type="evidence" value="ECO:0007669"/>
    <property type="project" value="InterPro"/>
</dbReference>
<dbReference type="GO" id="GO:0016787">
    <property type="term" value="F:hydrolase activity"/>
    <property type="evidence" value="ECO:0007669"/>
    <property type="project" value="UniProtKB-KW"/>
</dbReference>
<dbReference type="InterPro" id="IPR032438">
    <property type="entry name" value="ERCC3_RAD25_C"/>
</dbReference>
<dbReference type="SMART" id="SM00487">
    <property type="entry name" value="DEXDc"/>
    <property type="match status" value="1"/>
</dbReference>
<evidence type="ECO:0000256" key="9">
    <source>
        <dbReference type="ARBA" id="ARBA00048988"/>
    </source>
</evidence>
<comment type="similarity">
    <text evidence="1">Belongs to the helicase family. RAD25/XPB subfamily.</text>
</comment>
<evidence type="ECO:0000259" key="11">
    <source>
        <dbReference type="PROSITE" id="PS51194"/>
    </source>
</evidence>
<evidence type="ECO:0000256" key="1">
    <source>
        <dbReference type="ARBA" id="ARBA00006637"/>
    </source>
</evidence>
<proteinExistence type="inferred from homology"/>
<dbReference type="OrthoDB" id="9802848at2"/>
<evidence type="ECO:0000313" key="13">
    <source>
        <dbReference type="Proteomes" id="UP000007392"/>
    </source>
</evidence>
<dbReference type="CDD" id="cd18789">
    <property type="entry name" value="SF2_C_XPB"/>
    <property type="match status" value="1"/>
</dbReference>
<dbReference type="SMART" id="SM00490">
    <property type="entry name" value="HELICc"/>
    <property type="match status" value="1"/>
</dbReference>
<evidence type="ECO:0000256" key="3">
    <source>
        <dbReference type="ARBA" id="ARBA00022801"/>
    </source>
</evidence>
<protein>
    <recommendedName>
        <fullName evidence="8">DNA 3'-5' helicase</fullName>
        <ecNumber evidence="8">5.6.2.4</ecNumber>
    </recommendedName>
</protein>
<evidence type="ECO:0000256" key="7">
    <source>
        <dbReference type="ARBA" id="ARBA00034617"/>
    </source>
</evidence>
<dbReference type="InterPro" id="IPR014001">
    <property type="entry name" value="Helicase_ATP-bd"/>
</dbReference>
<dbReference type="InterPro" id="IPR006935">
    <property type="entry name" value="Helicase/UvrB_N"/>
</dbReference>
<evidence type="ECO:0000256" key="4">
    <source>
        <dbReference type="ARBA" id="ARBA00022806"/>
    </source>
</evidence>
<dbReference type="Pfam" id="PF13625">
    <property type="entry name" value="Helicase_C_3"/>
    <property type="match status" value="1"/>
</dbReference>
<dbReference type="PATRIC" id="fig|997761.3.peg.5433"/>
<dbReference type="Pfam" id="PF16203">
    <property type="entry name" value="ERCC3_RAD25_C"/>
    <property type="match status" value="1"/>
</dbReference>
<dbReference type="PANTHER" id="PTHR11274:SF0">
    <property type="entry name" value="GENERAL TRANSCRIPTION AND DNA REPAIR FACTOR IIH HELICASE SUBUNIT XPB"/>
    <property type="match status" value="1"/>
</dbReference>
<evidence type="ECO:0000256" key="2">
    <source>
        <dbReference type="ARBA" id="ARBA00022741"/>
    </source>
</evidence>
<dbReference type="SUPFAM" id="SSF52540">
    <property type="entry name" value="P-loop containing nucleoside triphosphate hydrolases"/>
    <property type="match status" value="2"/>
</dbReference>
<gene>
    <name evidence="12" type="ORF">B2K_27255</name>
</gene>
<evidence type="ECO:0000256" key="8">
    <source>
        <dbReference type="ARBA" id="ARBA00034808"/>
    </source>
</evidence>
<dbReference type="InterPro" id="IPR050615">
    <property type="entry name" value="ATP-dep_DNA_Helicase"/>
</dbReference>
<reference evidence="12 13" key="1">
    <citation type="submission" date="2013-06" db="EMBL/GenBank/DDBJ databases">
        <title>Complete genome sequence of Paenibacillus mucilaginosus K02.</title>
        <authorList>
            <person name="Xiao B."/>
            <person name="Sun L."/>
            <person name="Xiao L."/>
            <person name="Lian B."/>
        </authorList>
    </citation>
    <scope>NUCLEOTIDE SEQUENCE [LARGE SCALE GENOMIC DNA]</scope>
    <source>
        <strain evidence="12 13">K02</strain>
    </source>
</reference>
<accession>I0BPQ0</accession>
<name>I0BPQ0_9BACL</name>
<keyword evidence="3" id="KW-0378">Hydrolase</keyword>